<comment type="similarity">
    <text evidence="1 4 7">Belongs to the tRNA pseudouridine synthase TruA family.</text>
</comment>
<reference evidence="9 10" key="1">
    <citation type="journal article" date="2014" name="PLoS ONE">
        <title>Reduction of Hydrogen Peroxide Accumulation and Toxicity by a Catalase from Mycoplasma iowae.</title>
        <authorList>
            <person name="Pritchard R.E."/>
            <person name="Prassinos A.J."/>
            <person name="Osborne J.D."/>
            <person name="Raviv Z."/>
            <person name="Balish M.F."/>
        </authorList>
    </citation>
    <scope>NUCLEOTIDE SEQUENCE [LARGE SCALE GENOMIC DNA]</scope>
    <source>
        <strain evidence="9 10">DK-CPA</strain>
    </source>
</reference>
<accession>A0A084U3E2</accession>
<dbReference type="PANTHER" id="PTHR11142:SF0">
    <property type="entry name" value="TRNA PSEUDOURIDINE SYNTHASE-LIKE 1"/>
    <property type="match status" value="1"/>
</dbReference>
<dbReference type="InterPro" id="IPR020094">
    <property type="entry name" value="TruA/RsuA/RluB/E/F_N"/>
</dbReference>
<evidence type="ECO:0000313" key="10">
    <source>
        <dbReference type="Proteomes" id="UP000028523"/>
    </source>
</evidence>
<dbReference type="Pfam" id="PF01416">
    <property type="entry name" value="PseudoU_synth_1"/>
    <property type="match status" value="2"/>
</dbReference>
<feature type="domain" description="Pseudouridine synthase I TruA alpha/beta" evidence="8">
    <location>
        <begin position="10"/>
        <end position="106"/>
    </location>
</feature>
<keyword evidence="2 4" id="KW-0819">tRNA processing</keyword>
<sequence>MEKTYCVKVAYDGSMFSGWAKQNDNSIRTVQSCIENVLSEITKEKINIYGSGRTDKYVHAIDQCFHFKTKYELDKKILFKQMLIKQPEDIFFKSIKEVNSSFHSRFSIKKKTYLYKVNTGKFNIFERNYVLQYNKPIDIKKLKKASKNFIGEKNFLSYSTSESINSIRKIENIRIVKENDYVLFYFTGNGFLRSMIRMIVGTLLNHNENKTTIDDINYYLDNPKKGSSQAKADGCGLYLYKTVY</sequence>
<dbReference type="NCBIfam" id="TIGR00071">
    <property type="entry name" value="hisT_truA"/>
    <property type="match status" value="1"/>
</dbReference>
<name>A0A084U3E2_MALIO</name>
<proteinExistence type="inferred from homology"/>
<dbReference type="PIRSF" id="PIRSF001430">
    <property type="entry name" value="tRNA_psdUrid_synth"/>
    <property type="match status" value="1"/>
</dbReference>
<dbReference type="EC" id="5.4.99.12" evidence="4"/>
<comment type="catalytic activity">
    <reaction evidence="4 7">
        <text>uridine(38/39/40) in tRNA = pseudouridine(38/39/40) in tRNA</text>
        <dbReference type="Rhea" id="RHEA:22376"/>
        <dbReference type="Rhea" id="RHEA-COMP:10085"/>
        <dbReference type="Rhea" id="RHEA-COMP:10087"/>
        <dbReference type="ChEBI" id="CHEBI:65314"/>
        <dbReference type="ChEBI" id="CHEBI:65315"/>
        <dbReference type="EC" id="5.4.99.12"/>
    </reaction>
</comment>
<dbReference type="EMBL" id="AWQU01000081">
    <property type="protein sequence ID" value="KFB07478.1"/>
    <property type="molecule type" value="Genomic_DNA"/>
</dbReference>
<dbReference type="GO" id="GO:0031119">
    <property type="term" value="P:tRNA pseudouridine synthesis"/>
    <property type="evidence" value="ECO:0007669"/>
    <property type="project" value="UniProtKB-UniRule"/>
</dbReference>
<evidence type="ECO:0000259" key="8">
    <source>
        <dbReference type="Pfam" id="PF01416"/>
    </source>
</evidence>
<dbReference type="InterPro" id="IPR001406">
    <property type="entry name" value="PsdUridine_synth_TruA"/>
</dbReference>
<dbReference type="CDD" id="cd02570">
    <property type="entry name" value="PseudoU_synth_EcTruA"/>
    <property type="match status" value="1"/>
</dbReference>
<evidence type="ECO:0000256" key="7">
    <source>
        <dbReference type="RuleBase" id="RU003792"/>
    </source>
</evidence>
<dbReference type="InterPro" id="IPR020097">
    <property type="entry name" value="PsdUridine_synth_TruA_a/b_dom"/>
</dbReference>
<feature type="binding site" evidence="4 6">
    <location>
        <position position="113"/>
    </location>
    <ligand>
        <name>substrate</name>
    </ligand>
</feature>
<comment type="caution">
    <text evidence="9">The sequence shown here is derived from an EMBL/GenBank/DDBJ whole genome shotgun (WGS) entry which is preliminary data.</text>
</comment>
<dbReference type="Gene3D" id="3.30.70.580">
    <property type="entry name" value="Pseudouridine synthase I, catalytic domain, N-terminal subdomain"/>
    <property type="match status" value="1"/>
</dbReference>
<comment type="caution">
    <text evidence="4">Lacks conserved residue(s) required for the propagation of feature annotation.</text>
</comment>
<feature type="active site" description="Nucleophile" evidence="4 5">
    <location>
        <position position="55"/>
    </location>
</feature>
<dbReference type="GO" id="GO:0160147">
    <property type="term" value="F:tRNA pseudouridine(38-40) synthase activity"/>
    <property type="evidence" value="ECO:0007669"/>
    <property type="project" value="UniProtKB-EC"/>
</dbReference>
<dbReference type="PANTHER" id="PTHR11142">
    <property type="entry name" value="PSEUDOURIDYLATE SYNTHASE"/>
    <property type="match status" value="1"/>
</dbReference>
<organism evidence="9 10">
    <name type="scientific">Malacoplasma iowae DK-CPA</name>
    <dbReference type="NCBI Taxonomy" id="1394179"/>
    <lineage>
        <taxon>Bacteria</taxon>
        <taxon>Bacillati</taxon>
        <taxon>Mycoplasmatota</taxon>
        <taxon>Mycoplasmoidales</taxon>
        <taxon>Mycoplasmoidaceae</taxon>
        <taxon>Malacoplasma</taxon>
    </lineage>
</organism>
<dbReference type="GO" id="GO:0003723">
    <property type="term" value="F:RNA binding"/>
    <property type="evidence" value="ECO:0007669"/>
    <property type="project" value="InterPro"/>
</dbReference>
<evidence type="ECO:0000256" key="4">
    <source>
        <dbReference type="HAMAP-Rule" id="MF_00171"/>
    </source>
</evidence>
<keyword evidence="3 4" id="KW-0413">Isomerase</keyword>
<dbReference type="Gene3D" id="3.30.70.660">
    <property type="entry name" value="Pseudouridine synthase I, catalytic domain, C-terminal subdomain"/>
    <property type="match status" value="1"/>
</dbReference>
<dbReference type="InterPro" id="IPR020095">
    <property type="entry name" value="PsdUridine_synth_TruA_C"/>
</dbReference>
<evidence type="ECO:0000256" key="6">
    <source>
        <dbReference type="PIRSR" id="PIRSR001430-2"/>
    </source>
</evidence>
<dbReference type="RefSeq" id="WP_036452082.1">
    <property type="nucleotide sequence ID" value="NZ_AWQU01000081.1"/>
</dbReference>
<dbReference type="HAMAP" id="MF_00171">
    <property type="entry name" value="TruA"/>
    <property type="match status" value="1"/>
</dbReference>
<evidence type="ECO:0000256" key="2">
    <source>
        <dbReference type="ARBA" id="ARBA00022694"/>
    </source>
</evidence>
<evidence type="ECO:0000256" key="5">
    <source>
        <dbReference type="PIRSR" id="PIRSR001430-1"/>
    </source>
</evidence>
<gene>
    <name evidence="4 9" type="primary">truA</name>
    <name evidence="9" type="ORF">P271_317</name>
</gene>
<comment type="function">
    <text evidence="4">Formation of pseudouridine at positions 38, 39 and 40 in the anticodon stem and loop of transfer RNAs.</text>
</comment>
<protein>
    <recommendedName>
        <fullName evidence="4">tRNA pseudouridine synthase A</fullName>
        <ecNumber evidence="4">5.4.99.12</ecNumber>
    </recommendedName>
    <alternativeName>
        <fullName evidence="4">tRNA pseudouridine(38-40) synthase</fullName>
    </alternativeName>
    <alternativeName>
        <fullName evidence="4">tRNA pseudouridylate synthase I</fullName>
    </alternativeName>
    <alternativeName>
        <fullName evidence="4">tRNA-uridine isomerase I</fullName>
    </alternativeName>
</protein>
<comment type="subunit">
    <text evidence="4">Homodimer.</text>
</comment>
<evidence type="ECO:0000256" key="3">
    <source>
        <dbReference type="ARBA" id="ARBA00023235"/>
    </source>
</evidence>
<dbReference type="Proteomes" id="UP000028523">
    <property type="component" value="Unassembled WGS sequence"/>
</dbReference>
<feature type="domain" description="Pseudouridine synthase I TruA alpha/beta" evidence="8">
    <location>
        <begin position="145"/>
        <end position="244"/>
    </location>
</feature>
<keyword evidence="10" id="KW-1185">Reference proteome</keyword>
<dbReference type="SUPFAM" id="SSF55120">
    <property type="entry name" value="Pseudouridine synthase"/>
    <property type="match status" value="1"/>
</dbReference>
<evidence type="ECO:0000313" key="9">
    <source>
        <dbReference type="EMBL" id="KFB07478.1"/>
    </source>
</evidence>
<dbReference type="InterPro" id="IPR020103">
    <property type="entry name" value="PsdUridine_synth_cat_dom_sf"/>
</dbReference>
<evidence type="ECO:0000256" key="1">
    <source>
        <dbReference type="ARBA" id="ARBA00009375"/>
    </source>
</evidence>
<dbReference type="AlphaFoldDB" id="A0A084U3E2"/>